<feature type="region of interest" description="Disordered" evidence="2">
    <location>
        <begin position="47"/>
        <end position="66"/>
    </location>
</feature>
<organism evidence="4">
    <name type="scientific">uncultured Nocardioidaceae bacterium</name>
    <dbReference type="NCBI Taxonomy" id="253824"/>
    <lineage>
        <taxon>Bacteria</taxon>
        <taxon>Bacillati</taxon>
        <taxon>Actinomycetota</taxon>
        <taxon>Actinomycetes</taxon>
        <taxon>Propionibacteriales</taxon>
        <taxon>Nocardioidaceae</taxon>
        <taxon>environmental samples</taxon>
    </lineage>
</organism>
<dbReference type="GO" id="GO:0003955">
    <property type="term" value="F:NAD(P)H dehydrogenase (quinone) activity"/>
    <property type="evidence" value="ECO:0007669"/>
    <property type="project" value="UniProtKB-EC"/>
</dbReference>
<name>A0A6J4MCM7_9ACTN</name>
<dbReference type="InterPro" id="IPR010089">
    <property type="entry name" value="Flavoprotein_WrbA-like"/>
</dbReference>
<feature type="compositionally biased region" description="Basic and acidic residues" evidence="2">
    <location>
        <begin position="54"/>
        <end position="66"/>
    </location>
</feature>
<dbReference type="InterPro" id="IPR008254">
    <property type="entry name" value="Flavodoxin/NO_synth"/>
</dbReference>
<protein>
    <submittedName>
        <fullName evidence="4">NAD(P)H dehydrogenase (Quinone), Type IV</fullName>
        <ecNumber evidence="4">1.6.5.2</ecNumber>
    </submittedName>
</protein>
<dbReference type="EC" id="1.6.5.2" evidence="4"/>
<comment type="similarity">
    <text evidence="1">Belongs to the WrbA family.</text>
</comment>
<reference evidence="4" key="1">
    <citation type="submission" date="2020-02" db="EMBL/GenBank/DDBJ databases">
        <authorList>
            <person name="Meier V. D."/>
        </authorList>
    </citation>
    <scope>NUCLEOTIDE SEQUENCE</scope>
    <source>
        <strain evidence="4">AVDCRST_MAG34</strain>
    </source>
</reference>
<dbReference type="GO" id="GO:0010181">
    <property type="term" value="F:FMN binding"/>
    <property type="evidence" value="ECO:0007669"/>
    <property type="project" value="InterPro"/>
</dbReference>
<dbReference type="PANTHER" id="PTHR30546:SF23">
    <property type="entry name" value="FLAVOPROTEIN-LIKE PROTEIN YCP4-RELATED"/>
    <property type="match status" value="1"/>
</dbReference>
<dbReference type="NCBIfam" id="TIGR01755">
    <property type="entry name" value="flav_wrbA"/>
    <property type="match status" value="1"/>
</dbReference>
<evidence type="ECO:0000256" key="2">
    <source>
        <dbReference type="SAM" id="MobiDB-lite"/>
    </source>
</evidence>
<dbReference type="Pfam" id="PF03358">
    <property type="entry name" value="FMN_red"/>
    <property type="match status" value="1"/>
</dbReference>
<gene>
    <name evidence="4" type="ORF">AVDCRST_MAG34-2064</name>
</gene>
<dbReference type="PROSITE" id="PS50902">
    <property type="entry name" value="FLAVODOXIN_LIKE"/>
    <property type="match status" value="1"/>
</dbReference>
<dbReference type="PANTHER" id="PTHR30546">
    <property type="entry name" value="FLAVODOXIN-RELATED PROTEIN WRBA-RELATED"/>
    <property type="match status" value="1"/>
</dbReference>
<evidence type="ECO:0000313" key="4">
    <source>
        <dbReference type="EMBL" id="CAA9355608.1"/>
    </source>
</evidence>
<feature type="region of interest" description="Disordered" evidence="2">
    <location>
        <begin position="202"/>
        <end position="222"/>
    </location>
</feature>
<dbReference type="NCBIfam" id="NF002999">
    <property type="entry name" value="PRK03767.1"/>
    <property type="match status" value="1"/>
</dbReference>
<dbReference type="InterPro" id="IPR029039">
    <property type="entry name" value="Flavoprotein-like_sf"/>
</dbReference>
<dbReference type="Gene3D" id="3.40.50.360">
    <property type="match status" value="1"/>
</dbReference>
<dbReference type="AlphaFoldDB" id="A0A6J4MCM7"/>
<keyword evidence="4" id="KW-0560">Oxidoreductase</keyword>
<feature type="domain" description="Flavodoxin-like" evidence="3">
    <location>
        <begin position="4"/>
        <end position="176"/>
    </location>
</feature>
<proteinExistence type="inferred from homology"/>
<dbReference type="SUPFAM" id="SSF52218">
    <property type="entry name" value="Flavoproteins"/>
    <property type="match status" value="1"/>
</dbReference>
<dbReference type="InterPro" id="IPR005025">
    <property type="entry name" value="FMN_Rdtase-like_dom"/>
</dbReference>
<feature type="compositionally biased region" description="Low complexity" evidence="2">
    <location>
        <begin position="210"/>
        <end position="222"/>
    </location>
</feature>
<sequence length="222" mass="23129">MTKLSIIYYSSTGTVDAMARRSAEAAEKQGAEVRLRQVAELAPESAIAANDGWQQHHDATRDEPKAAADDVTWADAVIFGSPTRYGNIASQLKQFLDTLGGEWSRGELADKAYSGFTSSSTAHGGQESTLLALYNSIYHFGGIIVPPGYTDQLKFNDGNPYGVSQVSGASGPGNVGDAELQALDHLVSRVLKVGDLLAGSSGGQPAVEDQGANAAGNNQAAA</sequence>
<accession>A0A6J4MCM7</accession>
<dbReference type="EMBL" id="CADCUI010000049">
    <property type="protein sequence ID" value="CAA9355608.1"/>
    <property type="molecule type" value="Genomic_DNA"/>
</dbReference>
<evidence type="ECO:0000256" key="1">
    <source>
        <dbReference type="ARBA" id="ARBA00006961"/>
    </source>
</evidence>
<dbReference type="GO" id="GO:0016020">
    <property type="term" value="C:membrane"/>
    <property type="evidence" value="ECO:0007669"/>
    <property type="project" value="TreeGrafter"/>
</dbReference>
<evidence type="ECO:0000259" key="3">
    <source>
        <dbReference type="PROSITE" id="PS50902"/>
    </source>
</evidence>